<feature type="compositionally biased region" description="Low complexity" evidence="1">
    <location>
        <begin position="630"/>
        <end position="646"/>
    </location>
</feature>
<feature type="region of interest" description="Disordered" evidence="1">
    <location>
        <begin position="381"/>
        <end position="448"/>
    </location>
</feature>
<sequence>MQGSILEGSTRGGQWQQAVAVAPEQASGPVSSGEELQTSAEGATDLSMVPPIPKLDHRITIKGRTAYASRIPGTLSSAPLRQSSQPPSPSVPATAPAAHHNPPDNLQTAPSLPSLLASAPTAHRNLPDNLQTAPTLTSLPANALPAHLNSPDNHSSRTSAPLNPHNAQAPCATDGAQHPSKDHALKAETAVRAGESRPSSSSSNSSSCKATPAGNGAAALCSHGSVEAAPAAASNFSSSKSSWRRAAHAQGGGMQAQGPVFLLDGRWFNARGEEVGAEDGVPGRDASSSMPPSLLSSLAPQGAAPLLPHMPRHAGSYERPAALASAMRELGVHHLAPAPTSFASTATPFSSNGNFTVIQQSKQLHTMSGCLTQLDLPRLHPSALPRRSTSLTRSSSNSLHDARSSTGKKQGRVGVSPNNREEAAGVRAVASESNKGRRSRDLADADDVEKDLESALEAHIAQLTDVGGSNALAPQSSSSTSSDIPQPSQHTQPDASNLSSKHACSTSVAGSSIPRTTQHTQPSTCDLSSWLTSSSSNTSMTGSSIPRPSQHTQPGVNDLSSRCASGSSSTSMEGSSIPRPSQHTQPGVNDLSSRRASSRNSTSMAGSSKKPPSTVAHAKPNSQAAGTQIHAPTHTTTHAATHATTHVKQPGRKTLPTCIPAPRHPSSSNSKSTSAAHKDGTHNKGRSGPSTAAVGSSGRDESEEDDGDGFAEQLAQAIEAQIHTQAVHTAPPRPPLNTKRGTASGVHAAVKDDQVAPPRLGIPASHHTAAIGAIERVRQQQNR</sequence>
<feature type="compositionally biased region" description="Low complexity" evidence="1">
    <location>
        <begin position="474"/>
        <end position="489"/>
    </location>
</feature>
<proteinExistence type="predicted"/>
<evidence type="ECO:0000256" key="1">
    <source>
        <dbReference type="SAM" id="MobiDB-lite"/>
    </source>
</evidence>
<name>A0ABQ7G8N8_DUNSA</name>
<feature type="compositionally biased region" description="Polar residues" evidence="1">
    <location>
        <begin position="490"/>
        <end position="522"/>
    </location>
</feature>
<comment type="caution">
    <text evidence="2">The sequence shown here is derived from an EMBL/GenBank/DDBJ whole genome shotgun (WGS) entry which is preliminary data.</text>
</comment>
<feature type="compositionally biased region" description="Polar residues" evidence="1">
    <location>
        <begin position="546"/>
        <end position="559"/>
    </location>
</feature>
<protein>
    <submittedName>
        <fullName evidence="2">Uncharacterized protein</fullName>
    </submittedName>
</protein>
<feature type="compositionally biased region" description="Low complexity" evidence="1">
    <location>
        <begin position="196"/>
        <end position="207"/>
    </location>
</feature>
<feature type="region of interest" description="Disordered" evidence="1">
    <location>
        <begin position="70"/>
        <end position="112"/>
    </location>
</feature>
<feature type="compositionally biased region" description="Low complexity" evidence="1">
    <location>
        <begin position="711"/>
        <end position="722"/>
    </location>
</feature>
<evidence type="ECO:0000313" key="3">
    <source>
        <dbReference type="Proteomes" id="UP000815325"/>
    </source>
</evidence>
<feature type="compositionally biased region" description="Polar residues" evidence="1">
    <location>
        <begin position="28"/>
        <end position="41"/>
    </location>
</feature>
<keyword evidence="3" id="KW-1185">Reference proteome</keyword>
<dbReference type="Proteomes" id="UP000815325">
    <property type="component" value="Unassembled WGS sequence"/>
</dbReference>
<accession>A0ABQ7G8N8</accession>
<gene>
    <name evidence="2" type="ORF">DUNSADRAFT_13801</name>
</gene>
<feature type="compositionally biased region" description="Low complexity" evidence="1">
    <location>
        <begin position="594"/>
        <end position="603"/>
    </location>
</feature>
<feature type="compositionally biased region" description="Low complexity" evidence="1">
    <location>
        <begin position="560"/>
        <end position="576"/>
    </location>
</feature>
<feature type="compositionally biased region" description="Low complexity" evidence="1">
    <location>
        <begin position="76"/>
        <end position="100"/>
    </location>
</feature>
<evidence type="ECO:0000313" key="2">
    <source>
        <dbReference type="EMBL" id="KAF5830970.1"/>
    </source>
</evidence>
<feature type="region of interest" description="Disordered" evidence="1">
    <location>
        <begin position="466"/>
        <end position="746"/>
    </location>
</feature>
<feature type="region of interest" description="Disordered" evidence="1">
    <location>
        <begin position="1"/>
        <end position="52"/>
    </location>
</feature>
<feature type="compositionally biased region" description="Polar residues" evidence="1">
    <location>
        <begin position="150"/>
        <end position="161"/>
    </location>
</feature>
<feature type="region of interest" description="Disordered" evidence="1">
    <location>
        <begin position="141"/>
        <end position="217"/>
    </location>
</feature>
<dbReference type="EMBL" id="MU069990">
    <property type="protein sequence ID" value="KAF5830970.1"/>
    <property type="molecule type" value="Genomic_DNA"/>
</dbReference>
<reference evidence="2" key="1">
    <citation type="submission" date="2017-08" db="EMBL/GenBank/DDBJ databases">
        <authorList>
            <person name="Polle J.E."/>
            <person name="Barry K."/>
            <person name="Cushman J."/>
            <person name="Schmutz J."/>
            <person name="Tran D."/>
            <person name="Hathwaick L.T."/>
            <person name="Yim W.C."/>
            <person name="Jenkins J."/>
            <person name="Mckie-Krisberg Z.M."/>
            <person name="Prochnik S."/>
            <person name="Lindquist E."/>
            <person name="Dockter R.B."/>
            <person name="Adam C."/>
            <person name="Molina H."/>
            <person name="Bunkerborg J."/>
            <person name="Jin E."/>
            <person name="Buchheim M."/>
            <person name="Magnuson J."/>
        </authorList>
    </citation>
    <scope>NUCLEOTIDE SEQUENCE</scope>
    <source>
        <strain evidence="2">CCAP 19/18</strain>
    </source>
</reference>
<feature type="compositionally biased region" description="Low complexity" evidence="1">
    <location>
        <begin position="382"/>
        <end position="399"/>
    </location>
</feature>
<feature type="region of interest" description="Disordered" evidence="1">
    <location>
        <begin position="276"/>
        <end position="313"/>
    </location>
</feature>
<organism evidence="2 3">
    <name type="scientific">Dunaliella salina</name>
    <name type="common">Green alga</name>
    <name type="synonym">Protococcus salinus</name>
    <dbReference type="NCBI Taxonomy" id="3046"/>
    <lineage>
        <taxon>Eukaryota</taxon>
        <taxon>Viridiplantae</taxon>
        <taxon>Chlorophyta</taxon>
        <taxon>core chlorophytes</taxon>
        <taxon>Chlorophyceae</taxon>
        <taxon>CS clade</taxon>
        <taxon>Chlamydomonadales</taxon>
        <taxon>Dunaliellaceae</taxon>
        <taxon>Dunaliella</taxon>
    </lineage>
</organism>
<feature type="compositionally biased region" description="Low complexity" evidence="1">
    <location>
        <begin position="523"/>
        <end position="544"/>
    </location>
</feature>
<feature type="compositionally biased region" description="Low complexity" evidence="1">
    <location>
        <begin position="286"/>
        <end position="307"/>
    </location>
</feature>
<feature type="compositionally biased region" description="Polar residues" evidence="1">
    <location>
        <begin position="578"/>
        <end position="591"/>
    </location>
</feature>